<evidence type="ECO:0000256" key="1">
    <source>
        <dbReference type="SAM" id="Phobius"/>
    </source>
</evidence>
<protein>
    <submittedName>
        <fullName evidence="2">DUF975 family protein</fullName>
    </submittedName>
</protein>
<reference evidence="2 3" key="1">
    <citation type="submission" date="2023-01" db="EMBL/GenBank/DDBJ databases">
        <authorList>
            <person name="Lee S.H."/>
            <person name="Jung H.S."/>
            <person name="Yun J.U."/>
        </authorList>
    </citation>
    <scope>NUCLEOTIDE SEQUENCE [LARGE SCALE GENOMIC DNA]</scope>
    <source>
        <strain evidence="2 3">CBA3646</strain>
    </source>
</reference>
<evidence type="ECO:0000313" key="3">
    <source>
        <dbReference type="Proteomes" id="UP001210339"/>
    </source>
</evidence>
<dbReference type="InterPro" id="IPR010380">
    <property type="entry name" value="DUF975"/>
</dbReference>
<accession>A0ABY7QT76</accession>
<feature type="transmembrane region" description="Helical" evidence="1">
    <location>
        <begin position="232"/>
        <end position="251"/>
    </location>
</feature>
<dbReference type="Pfam" id="PF06161">
    <property type="entry name" value="DUF975"/>
    <property type="match status" value="1"/>
</dbReference>
<evidence type="ECO:0000313" key="2">
    <source>
        <dbReference type="EMBL" id="WBW50002.1"/>
    </source>
</evidence>
<name>A0ABY7QT76_9FIRM</name>
<keyword evidence="3" id="KW-1185">Reference proteome</keyword>
<dbReference type="EMBL" id="CP115667">
    <property type="protein sequence ID" value="WBW50002.1"/>
    <property type="molecule type" value="Genomic_DNA"/>
</dbReference>
<dbReference type="Proteomes" id="UP001210339">
    <property type="component" value="Chromosome"/>
</dbReference>
<organism evidence="2 3">
    <name type="scientific">Peptoniphilus equinus</name>
    <dbReference type="NCBI Taxonomy" id="3016343"/>
    <lineage>
        <taxon>Bacteria</taxon>
        <taxon>Bacillati</taxon>
        <taxon>Bacillota</taxon>
        <taxon>Tissierellia</taxon>
        <taxon>Tissierellales</taxon>
        <taxon>Peptoniphilaceae</taxon>
        <taxon>Peptoniphilus</taxon>
    </lineage>
</organism>
<dbReference type="PANTHER" id="PTHR40076:SF1">
    <property type="entry name" value="MEMBRANE PROTEIN"/>
    <property type="match status" value="1"/>
</dbReference>
<keyword evidence="1" id="KW-0472">Membrane</keyword>
<feature type="transmembrane region" description="Helical" evidence="1">
    <location>
        <begin position="110"/>
        <end position="128"/>
    </location>
</feature>
<dbReference type="PANTHER" id="PTHR40076">
    <property type="entry name" value="MEMBRANE PROTEIN-RELATED"/>
    <property type="match status" value="1"/>
</dbReference>
<dbReference type="RefSeq" id="WP_271191533.1">
    <property type="nucleotide sequence ID" value="NZ_CP115667.1"/>
</dbReference>
<gene>
    <name evidence="2" type="ORF">O6R05_00085</name>
</gene>
<feature type="transmembrane region" description="Helical" evidence="1">
    <location>
        <begin position="21"/>
        <end position="40"/>
    </location>
</feature>
<keyword evidence="1" id="KW-1133">Transmembrane helix</keyword>
<proteinExistence type="predicted"/>
<keyword evidence="1" id="KW-0812">Transmembrane</keyword>
<feature type="transmembrane region" description="Helical" evidence="1">
    <location>
        <begin position="167"/>
        <end position="187"/>
    </location>
</feature>
<sequence length="315" mass="35726">MMNRTIDRAALKTQGKAFVRAHFLHAFLVVLLGGVVGGFFNVEYRITDTVTETTRQTTGYEIIEHNGNYYRETVDGTKWQINVFKPFGTIAETVPVKILIEDMFIVEAPFAVYAAFTAFILLGSVLILNPLRVGSAGYFAEGIRGREDMSRVIKPFKDAWIPTAAKMLLLDVTIALWGLLLIIPGVIKNYQYYYVPYLLADHPQMTLREAKTLSRQMTEDKKFQIFVLELSFFLWILLCIVTAGIAFIYVAPYMSATFGALYVSENDLLDTEPDYAHSTYGAYRNDYDEDKHPWNETSQDAIDGVRDADDLNIQS</sequence>